<evidence type="ECO:0000313" key="2">
    <source>
        <dbReference type="Proteomes" id="UP000000557"/>
    </source>
</evidence>
<evidence type="ECO:0000313" key="1">
    <source>
        <dbReference type="EMBL" id="BAC90399.1"/>
    </source>
</evidence>
<organism evidence="1 2">
    <name type="scientific">Gloeobacter violaceus (strain ATCC 29082 / PCC 7421)</name>
    <dbReference type="NCBI Taxonomy" id="251221"/>
    <lineage>
        <taxon>Bacteria</taxon>
        <taxon>Bacillati</taxon>
        <taxon>Cyanobacteriota</taxon>
        <taxon>Cyanophyceae</taxon>
        <taxon>Gloeobacterales</taxon>
        <taxon>Gloeobacteraceae</taxon>
        <taxon>Gloeobacter</taxon>
    </lineage>
</organism>
<dbReference type="EMBL" id="BA000045">
    <property type="protein sequence ID" value="BAC90399.1"/>
    <property type="molecule type" value="Genomic_DNA"/>
</dbReference>
<dbReference type="OrthoDB" id="1488385at2"/>
<dbReference type="HOGENOM" id="CLU_511680_0_0_3"/>
<proteinExistence type="predicted"/>
<keyword evidence="2" id="KW-1185">Reference proteome</keyword>
<gene>
    <name evidence="1" type="ordered locus">gll2458</name>
</gene>
<dbReference type="InParanoid" id="Q7NHS7"/>
<dbReference type="Proteomes" id="UP000000557">
    <property type="component" value="Chromosome"/>
</dbReference>
<dbReference type="KEGG" id="gvi:gll2458"/>
<protein>
    <submittedName>
        <fullName evidence="1">Gll2458 protein</fullName>
    </submittedName>
</protein>
<dbReference type="eggNOG" id="COG3055">
    <property type="taxonomic scope" value="Bacteria"/>
</dbReference>
<reference evidence="1 2" key="1">
    <citation type="journal article" date="2003" name="DNA Res.">
        <title>Complete genome structure of Gloeobacter violaceus PCC 7421, a cyanobacterium that lacks thylakoids.</title>
        <authorList>
            <person name="Nakamura Y."/>
            <person name="Kaneko T."/>
            <person name="Sato S."/>
            <person name="Mimuro M."/>
            <person name="Miyashita H."/>
            <person name="Tsuchiya T."/>
            <person name="Sasamoto S."/>
            <person name="Watanabe A."/>
            <person name="Kawashima K."/>
            <person name="Kishida Y."/>
            <person name="Kiyokawa C."/>
            <person name="Kohara M."/>
            <person name="Matsumoto M."/>
            <person name="Matsuno A."/>
            <person name="Nakazaki N."/>
            <person name="Shimpo S."/>
            <person name="Takeuchi C."/>
            <person name="Yamada M."/>
            <person name="Tabata S."/>
        </authorList>
    </citation>
    <scope>NUCLEOTIDE SEQUENCE [LARGE SCALE GENOMIC DNA]</scope>
    <source>
        <strain evidence="2">ATCC 29082 / PCC 7421</strain>
    </source>
</reference>
<dbReference type="PATRIC" id="fig|251221.4.peg.2495"/>
<reference evidence="1 2" key="2">
    <citation type="journal article" date="2003" name="DNA Res.">
        <title>Complete genome structure of Gloeobacter violaceus PCC 7421, a cyanobacterium that lacks thylakoids (supplement).</title>
        <authorList>
            <person name="Nakamura Y."/>
            <person name="Kaneko T."/>
            <person name="Sato S."/>
            <person name="Mimuro M."/>
            <person name="Miyashita H."/>
            <person name="Tsuchiya T."/>
            <person name="Sasamoto S."/>
            <person name="Watanabe A."/>
            <person name="Kawashima K."/>
            <person name="Kishida Y."/>
            <person name="Kiyokawa C."/>
            <person name="Kohara M."/>
            <person name="Matsumoto M."/>
            <person name="Matsuno A."/>
            <person name="Nakazaki N."/>
            <person name="Shimpo S."/>
            <person name="Takeuchi C."/>
            <person name="Yamada M."/>
            <person name="Tabata S."/>
        </authorList>
    </citation>
    <scope>NUCLEOTIDE SEQUENCE [LARGE SCALE GENOMIC DNA]</scope>
    <source>
        <strain evidence="2">ATCC 29082 / PCC 7421</strain>
    </source>
</reference>
<name>Q7NHS7_GLOVI</name>
<dbReference type="STRING" id="251221.gene:10759956"/>
<sequence length="544" mass="57323">MPNKQRMRYAFPSQNLAGAGMQKIHGPFRAALGVVSCALVLTLAAGMARAQGVSDVSTATVEPLGMVDVRSIPEPEARETIRIIRRPLSKLSGQKRPAPLATADVPFAGQGEAAEPISEAAANLLFNFEGIEASNLEPPDPHIAVGPSEVLLATNAGLRVYNKSGSPITGLLSPSSFFGVPSQFEIQSDPKVLYDAASGRFFAVWIAFDQQANLGAWFVAVSTSSSASGTFFRYQINETGNLPDYPGLGICSDKLVITANDFRPAGFGGFSFTGAVAVALNKSQLTAGSSVSLNRFGNIQLSGGAGQAFTIQPAQSLTSTSSCNMVSLRGTNGIQLYKINGLPPSATLSTSTTVPSLTTAVTTPVDATQPGTTRRVDTGDTRLLDATYRGVNGGSIWTSSNTGCRFSGSSTTYTCINVVELSNVDGGSPSRRQQIVFGASGLYYYFPALRTDSANNMTVVFSRSGSSEFPGVRYTSHLDAAALNTLESSVPLIGGSAAYTGTRWGDYFGAALDPTDNRSIWIYGEYKRTGSSLWHTRVGQTQVP</sequence>
<dbReference type="EnsemblBacteria" id="BAC90399">
    <property type="protein sequence ID" value="BAC90399"/>
    <property type="gene ID" value="BAC90399"/>
</dbReference>
<accession>Q7NHS7</accession>
<dbReference type="AlphaFoldDB" id="Q7NHS7"/>